<keyword evidence="3" id="KW-0812">Transmembrane</keyword>
<feature type="domain" description="DUF5930" evidence="5">
    <location>
        <begin position="44"/>
        <end position="349"/>
    </location>
</feature>
<evidence type="ECO:0000256" key="1">
    <source>
        <dbReference type="SAM" id="Coils"/>
    </source>
</evidence>
<evidence type="ECO:0000256" key="2">
    <source>
        <dbReference type="SAM" id="MobiDB-lite"/>
    </source>
</evidence>
<dbReference type="InterPro" id="IPR016047">
    <property type="entry name" value="M23ase_b-sheet_dom"/>
</dbReference>
<dbReference type="Proteomes" id="UP000198409">
    <property type="component" value="Unassembled WGS sequence"/>
</dbReference>
<dbReference type="InterPro" id="IPR011055">
    <property type="entry name" value="Dup_hybrid_motif"/>
</dbReference>
<feature type="region of interest" description="Disordered" evidence="2">
    <location>
        <begin position="180"/>
        <end position="201"/>
    </location>
</feature>
<gene>
    <name evidence="6" type="ORF">SAMN06265378_101608</name>
</gene>
<dbReference type="GO" id="GO:0004222">
    <property type="term" value="F:metalloendopeptidase activity"/>
    <property type="evidence" value="ECO:0007669"/>
    <property type="project" value="TreeGrafter"/>
</dbReference>
<dbReference type="Pfam" id="PF19353">
    <property type="entry name" value="DUF5930"/>
    <property type="match status" value="1"/>
</dbReference>
<feature type="compositionally biased region" description="Low complexity" evidence="2">
    <location>
        <begin position="190"/>
        <end position="199"/>
    </location>
</feature>
<feature type="transmembrane region" description="Helical" evidence="3">
    <location>
        <begin position="79"/>
        <end position="101"/>
    </location>
</feature>
<feature type="domain" description="M23ase beta-sheet core" evidence="4">
    <location>
        <begin position="361"/>
        <end position="455"/>
    </location>
</feature>
<dbReference type="PANTHER" id="PTHR21666:SF270">
    <property type="entry name" value="MUREIN HYDROLASE ACTIVATOR ENVC"/>
    <property type="match status" value="1"/>
</dbReference>
<dbReference type="Gene3D" id="2.70.70.10">
    <property type="entry name" value="Glucose Permease (Domain IIA)"/>
    <property type="match status" value="1"/>
</dbReference>
<dbReference type="InterPro" id="IPR045974">
    <property type="entry name" value="DUF5930"/>
</dbReference>
<reference evidence="7" key="1">
    <citation type="submission" date="2017-06" db="EMBL/GenBank/DDBJ databases">
        <authorList>
            <person name="Varghese N."/>
            <person name="Submissions S."/>
        </authorList>
    </citation>
    <scope>NUCLEOTIDE SEQUENCE [LARGE SCALE GENOMIC DNA]</scope>
    <source>
        <strain evidence="7">DSM 26170</strain>
    </source>
</reference>
<dbReference type="Pfam" id="PF01551">
    <property type="entry name" value="Peptidase_M23"/>
    <property type="match status" value="1"/>
</dbReference>
<dbReference type="AlphaFoldDB" id="A0A238V0D9"/>
<feature type="coiled-coil region" evidence="1">
    <location>
        <begin position="216"/>
        <end position="250"/>
    </location>
</feature>
<evidence type="ECO:0000259" key="5">
    <source>
        <dbReference type="Pfam" id="PF19353"/>
    </source>
</evidence>
<keyword evidence="6" id="KW-0378">Hydrolase</keyword>
<evidence type="ECO:0000313" key="6">
    <source>
        <dbReference type="EMBL" id="SNR26989.1"/>
    </source>
</evidence>
<dbReference type="EMBL" id="FZNM01000001">
    <property type="protein sequence ID" value="SNR26989.1"/>
    <property type="molecule type" value="Genomic_DNA"/>
</dbReference>
<dbReference type="PANTHER" id="PTHR21666">
    <property type="entry name" value="PEPTIDASE-RELATED"/>
    <property type="match status" value="1"/>
</dbReference>
<dbReference type="InterPro" id="IPR050570">
    <property type="entry name" value="Cell_wall_metabolism_enzyme"/>
</dbReference>
<evidence type="ECO:0000313" key="7">
    <source>
        <dbReference type="Proteomes" id="UP000198409"/>
    </source>
</evidence>
<dbReference type="CDD" id="cd12797">
    <property type="entry name" value="M23_peptidase"/>
    <property type="match status" value="1"/>
</dbReference>
<accession>A0A238V0D9</accession>
<proteinExistence type="predicted"/>
<keyword evidence="3" id="KW-0472">Membrane</keyword>
<sequence length="466" mass="49944">MKGTGAAGSVAKKAQVRFTTCTLEAIAPINLGATPGDMNLPNATNRLNAALERILPEKRLVLGSDDAMRFVRLRPMTQLAAIGGITLAFGWTLVASSVLAIDAMSAGSSRDQIVRNQTAFEERLTQLSAERDARAAEALAAQNRFTVALEQVSRMQTELLASEERSRELEAGLDAAQSTLRDARSDAHAGAEASDAAAANRDDEVTAALDIVTGELRQAADERATAVEDAAQARQAVEEMSIEREQILARNDEILTQLENAVSVSVEPLDEVFRSVGMNPDDVLDTIRSGYSGQGGPLTPMGYSTRGNAALANSETKANQIIVTLDKMNTYRIAMEKLPMAMPVRDSFRLTSNFGPRWGRAHEGIDMAGPVGTAVYAPGDGVVTHAGRQGAYGNLIKIEHELGVETRYAHLSQVRVKVGQRVSQGELIGDMGNTGRSTGSHLHYEVRMNGRAIDPMSFIKAASNVQ</sequence>
<name>A0A238V0D9_9RHOB</name>
<dbReference type="RefSeq" id="WP_341273547.1">
    <property type="nucleotide sequence ID" value="NZ_FZNM01000001.1"/>
</dbReference>
<evidence type="ECO:0000256" key="3">
    <source>
        <dbReference type="SAM" id="Phobius"/>
    </source>
</evidence>
<evidence type="ECO:0000259" key="4">
    <source>
        <dbReference type="Pfam" id="PF01551"/>
    </source>
</evidence>
<protein>
    <submittedName>
        <fullName evidence="6">Murein DD-endopeptidase MepM and murein hydrolase activator NlpD, contain LysM domain</fullName>
    </submittedName>
</protein>
<keyword evidence="3" id="KW-1133">Transmembrane helix</keyword>
<dbReference type="SUPFAM" id="SSF51261">
    <property type="entry name" value="Duplicated hybrid motif"/>
    <property type="match status" value="1"/>
</dbReference>
<keyword evidence="1" id="KW-0175">Coiled coil</keyword>
<organism evidence="6 7">
    <name type="scientific">Paracoccus sediminis</name>
    <dbReference type="NCBI Taxonomy" id="1214787"/>
    <lineage>
        <taxon>Bacteria</taxon>
        <taxon>Pseudomonadati</taxon>
        <taxon>Pseudomonadota</taxon>
        <taxon>Alphaproteobacteria</taxon>
        <taxon>Rhodobacterales</taxon>
        <taxon>Paracoccaceae</taxon>
        <taxon>Paracoccus</taxon>
    </lineage>
</organism>